<evidence type="ECO:0000256" key="2">
    <source>
        <dbReference type="SAM" id="Phobius"/>
    </source>
</evidence>
<accession>A0A6J5AM97</accession>
<feature type="region of interest" description="Disordered" evidence="1">
    <location>
        <begin position="357"/>
        <end position="402"/>
    </location>
</feature>
<evidence type="ECO:0000313" key="3">
    <source>
        <dbReference type="EMBL" id="CAB3675314.1"/>
    </source>
</evidence>
<organism evidence="3 4">
    <name type="scientific">Paraburkholderia phenoliruptrix</name>
    <dbReference type="NCBI Taxonomy" id="252970"/>
    <lineage>
        <taxon>Bacteria</taxon>
        <taxon>Pseudomonadati</taxon>
        <taxon>Pseudomonadota</taxon>
        <taxon>Betaproteobacteria</taxon>
        <taxon>Burkholderiales</taxon>
        <taxon>Burkholderiaceae</taxon>
        <taxon>Paraburkholderia</taxon>
    </lineage>
</organism>
<protein>
    <submittedName>
        <fullName evidence="3">Uncharacterized protein</fullName>
    </submittedName>
</protein>
<dbReference type="AlphaFoldDB" id="A0A6J5AM97"/>
<evidence type="ECO:0000256" key="1">
    <source>
        <dbReference type="SAM" id="MobiDB-lite"/>
    </source>
</evidence>
<name>A0A6J5AM97_9BURK</name>
<evidence type="ECO:0000313" key="4">
    <source>
        <dbReference type="Proteomes" id="UP000494249"/>
    </source>
</evidence>
<sequence>MRPLALTCAVSCSAPARRCAHVNARGVSCVVPWRLSSLTHGCQAASLPEALKRAMATTPLTVVEGATALPRSRPFSDVPAPFGRGWTLRAPGYCLDGRLHGLYGAILKRFDLDEQPIRSFCRWVAPENPRPLAAAAFGAAVASGAGIGRSASAPEAKASEFAYDGASAGVASSAAAHPLTLTEPSPWPEAPVSPKVLAPVKAHASEAARQASRATLVPWWILAGGACALGGAALLAWMPPRHDGIAHPDSAKDTKSVEAAVAVRNTVAAQAPLRGSVGGSKKRDEAAHAKPTSAASVMQLANGAPTLDLGSGSGSGSGSAMMLSKAAPRRETAQPTVPQVAAVAPAVAPPVARVMHPGKEVVARNDDRRRDLQRHVARAAAPSHPRYTASDASGPVAPSPVSPRFVKPSVAGSYSPLAPSPLGTDDYASVDIRAHALASGGAQQSQEAQRSQQWQPPSSPNASADNGQQWINRLSQRRVTEVPDQFIR</sequence>
<proteinExistence type="predicted"/>
<keyword evidence="2" id="KW-0472">Membrane</keyword>
<feature type="compositionally biased region" description="Basic and acidic residues" evidence="1">
    <location>
        <begin position="357"/>
        <end position="374"/>
    </location>
</feature>
<feature type="transmembrane region" description="Helical" evidence="2">
    <location>
        <begin position="217"/>
        <end position="237"/>
    </location>
</feature>
<keyword evidence="2" id="KW-1133">Transmembrane helix</keyword>
<reference evidence="3 4" key="1">
    <citation type="submission" date="2020-04" db="EMBL/GenBank/DDBJ databases">
        <authorList>
            <person name="De Canck E."/>
        </authorList>
    </citation>
    <scope>NUCLEOTIDE SEQUENCE [LARGE SCALE GENOMIC DNA]</scope>
    <source>
        <strain evidence="3 4">LMG 22037</strain>
    </source>
</reference>
<feature type="compositionally biased region" description="Polar residues" evidence="1">
    <location>
        <begin position="465"/>
        <end position="474"/>
    </location>
</feature>
<gene>
    <name evidence="3" type="ORF">LMG22037_02167</name>
</gene>
<dbReference type="Proteomes" id="UP000494249">
    <property type="component" value="Unassembled WGS sequence"/>
</dbReference>
<keyword evidence="2" id="KW-0812">Transmembrane</keyword>
<dbReference type="EMBL" id="CADIKB010000007">
    <property type="protein sequence ID" value="CAB3675314.1"/>
    <property type="molecule type" value="Genomic_DNA"/>
</dbReference>
<feature type="region of interest" description="Disordered" evidence="1">
    <location>
        <begin position="436"/>
        <end position="488"/>
    </location>
</feature>
<feature type="compositionally biased region" description="Low complexity" evidence="1">
    <location>
        <begin position="436"/>
        <end position="464"/>
    </location>
</feature>
<feature type="region of interest" description="Disordered" evidence="1">
    <location>
        <begin position="272"/>
        <end position="338"/>
    </location>
</feature>